<name>A0A1C4DC51_9BACT</name>
<keyword evidence="2" id="KW-1185">Reference proteome</keyword>
<organism evidence="1 2">
    <name type="scientific">Chitinophaga costaii</name>
    <dbReference type="NCBI Taxonomy" id="1335309"/>
    <lineage>
        <taxon>Bacteria</taxon>
        <taxon>Pseudomonadati</taxon>
        <taxon>Bacteroidota</taxon>
        <taxon>Chitinophagia</taxon>
        <taxon>Chitinophagales</taxon>
        <taxon>Chitinophagaceae</taxon>
        <taxon>Chitinophaga</taxon>
    </lineage>
</organism>
<reference evidence="1 2" key="1">
    <citation type="submission" date="2016-08" db="EMBL/GenBank/DDBJ databases">
        <authorList>
            <person name="Seilhamer J.J."/>
        </authorList>
    </citation>
    <scope>NUCLEOTIDE SEQUENCE [LARGE SCALE GENOMIC DNA]</scope>
    <source>
        <strain evidence="1 2">A37T2</strain>
    </source>
</reference>
<dbReference type="STRING" id="1335309.GA0116948_105196"/>
<dbReference type="EMBL" id="FMAR01000005">
    <property type="protein sequence ID" value="SCC28954.1"/>
    <property type="molecule type" value="Genomic_DNA"/>
</dbReference>
<evidence type="ECO:0000313" key="2">
    <source>
        <dbReference type="Proteomes" id="UP000242818"/>
    </source>
</evidence>
<gene>
    <name evidence="1" type="ORF">GA0116948_105196</name>
</gene>
<dbReference type="AlphaFoldDB" id="A0A1C4DC51"/>
<accession>A0A1C4DC51</accession>
<proteinExistence type="predicted"/>
<protein>
    <submittedName>
        <fullName evidence="1">Uncharacterized protein</fullName>
    </submittedName>
</protein>
<evidence type="ECO:0000313" key="1">
    <source>
        <dbReference type="EMBL" id="SCC28954.1"/>
    </source>
</evidence>
<dbReference type="Proteomes" id="UP000242818">
    <property type="component" value="Unassembled WGS sequence"/>
</dbReference>
<sequence>MQKSEDGFAADKFPRTPEFLEMATQADHTYHF</sequence>